<dbReference type="SUPFAM" id="SSF53474">
    <property type="entry name" value="alpha/beta-Hydrolases"/>
    <property type="match status" value="1"/>
</dbReference>
<dbReference type="eggNOG" id="ENOG502RGSQ">
    <property type="taxonomic scope" value="Eukaryota"/>
</dbReference>
<dbReference type="EMBL" id="AKHW03005461">
    <property type="protein sequence ID" value="KYO26611.1"/>
    <property type="molecule type" value="Genomic_DNA"/>
</dbReference>
<evidence type="ECO:0000256" key="4">
    <source>
        <dbReference type="ARBA" id="ARBA00022801"/>
    </source>
</evidence>
<evidence type="ECO:0000256" key="3">
    <source>
        <dbReference type="ARBA" id="ARBA00022516"/>
    </source>
</evidence>
<reference evidence="12 13" key="1">
    <citation type="journal article" date="2012" name="Genome Biol.">
        <title>Sequencing three crocodilian genomes to illuminate the evolution of archosaurs and amniotes.</title>
        <authorList>
            <person name="St John J.A."/>
            <person name="Braun E.L."/>
            <person name="Isberg S.R."/>
            <person name="Miles L.G."/>
            <person name="Chong A.Y."/>
            <person name="Gongora J."/>
            <person name="Dalzell P."/>
            <person name="Moran C."/>
            <person name="Bed'hom B."/>
            <person name="Abzhanov A."/>
            <person name="Burgess S.C."/>
            <person name="Cooksey A.M."/>
            <person name="Castoe T.A."/>
            <person name="Crawford N.G."/>
            <person name="Densmore L.D."/>
            <person name="Drew J.C."/>
            <person name="Edwards S.V."/>
            <person name="Faircloth B.C."/>
            <person name="Fujita M.K."/>
            <person name="Greenwold M.J."/>
            <person name="Hoffmann F.G."/>
            <person name="Howard J.M."/>
            <person name="Iguchi T."/>
            <person name="Janes D.E."/>
            <person name="Khan S.Y."/>
            <person name="Kohno S."/>
            <person name="de Koning A.J."/>
            <person name="Lance S.L."/>
            <person name="McCarthy F.M."/>
            <person name="McCormack J.E."/>
            <person name="Merchant M.E."/>
            <person name="Peterson D.G."/>
            <person name="Pollock D.D."/>
            <person name="Pourmand N."/>
            <person name="Raney B.J."/>
            <person name="Roessler K.A."/>
            <person name="Sanford J.R."/>
            <person name="Sawyer R.H."/>
            <person name="Schmidt C.J."/>
            <person name="Triplett E.W."/>
            <person name="Tuberville T.D."/>
            <person name="Venegas-Anaya M."/>
            <person name="Howard J.T."/>
            <person name="Jarvis E.D."/>
            <person name="Guillette L.J.Jr."/>
            <person name="Glenn T.C."/>
            <person name="Green R.E."/>
            <person name="Ray D.A."/>
        </authorList>
    </citation>
    <scope>NUCLEOTIDE SEQUENCE [LARGE SCALE GENOMIC DNA]</scope>
    <source>
        <strain evidence="12">KSC_2009_1</strain>
    </source>
</reference>
<dbReference type="InterPro" id="IPR012223">
    <property type="entry name" value="TEII"/>
</dbReference>
<evidence type="ECO:0000313" key="13">
    <source>
        <dbReference type="Proteomes" id="UP000050525"/>
    </source>
</evidence>
<evidence type="ECO:0000256" key="1">
    <source>
        <dbReference type="ARBA" id="ARBA00007169"/>
    </source>
</evidence>
<dbReference type="EC" id="3.1.2.14" evidence="2"/>
<keyword evidence="3" id="KW-0444">Lipid biosynthesis</keyword>
<keyword evidence="5" id="KW-0276">Fatty acid metabolism</keyword>
<dbReference type="FunFam" id="3.40.50.1820:FF:000153">
    <property type="entry name" value="Surfactin synthase thioesterase subunit"/>
    <property type="match status" value="1"/>
</dbReference>
<dbReference type="Proteomes" id="UP000050525">
    <property type="component" value="Unassembled WGS sequence"/>
</dbReference>
<keyword evidence="13" id="KW-1185">Reference proteome</keyword>
<dbReference type="STRING" id="8496.A0A151MQ00"/>
<dbReference type="GO" id="GO:0016297">
    <property type="term" value="F:fatty acyl-[ACP] hydrolase activity"/>
    <property type="evidence" value="ECO:0007669"/>
    <property type="project" value="UniProtKB-EC"/>
</dbReference>
<keyword evidence="7" id="KW-0275">Fatty acid biosynthesis</keyword>
<sequence length="301" mass="33913">MPNATKGHESATYPSSIVSTLGEFFIKLLQFPVFLRRVIRVSPGFLSAVFSMEKLVMCLHRRPDAVYRLICFPWAGGGAFHFAQWSSLFNSSIEVYSLRFPGRESRVKDPCAQDMTTLVSDIVSSLLKDLQEKPFAFFGHSFGSYVSFATAVHLKEKYGLQPVHLFMSGAYAPHSKSRPSVPPLKDVSDEELFSWINSLGGVPPEWLQREDAVKLLIPPVRRDLEVFQTFVCAEPKNVLSCDLTCFDGSEDLTHDLEEWKDVTSGETTIHELPGGHFFLLEPSNETFIIDYITKCIENADF</sequence>
<keyword evidence="4" id="KW-0378">Hydrolase</keyword>
<dbReference type="PANTHER" id="PTHR11487">
    <property type="entry name" value="THIOESTERASE"/>
    <property type="match status" value="1"/>
</dbReference>
<dbReference type="Pfam" id="PF00975">
    <property type="entry name" value="Thioesterase"/>
    <property type="match status" value="1"/>
</dbReference>
<comment type="caution">
    <text evidence="12">The sequence shown here is derived from an EMBL/GenBank/DDBJ whole genome shotgun (WGS) entry which is preliminary data.</text>
</comment>
<dbReference type="Gene3D" id="3.40.50.1820">
    <property type="entry name" value="alpha/beta hydrolase"/>
    <property type="match status" value="1"/>
</dbReference>
<dbReference type="InterPro" id="IPR001031">
    <property type="entry name" value="Thioesterase"/>
</dbReference>
<name>A0A151MQ00_ALLMI</name>
<protein>
    <recommendedName>
        <fullName evidence="9">S-acyl fatty acid synthase thioesterase, medium chain</fullName>
        <ecNumber evidence="2">3.1.2.14</ecNumber>
    </recommendedName>
    <alternativeName>
        <fullName evidence="10">Thioesterase II</fullName>
    </alternativeName>
</protein>
<accession>A0A151MQ00</accession>
<keyword evidence="6" id="KW-0443">Lipid metabolism</keyword>
<dbReference type="InterPro" id="IPR029058">
    <property type="entry name" value="AB_hydrolase_fold"/>
</dbReference>
<evidence type="ECO:0000256" key="7">
    <source>
        <dbReference type="ARBA" id="ARBA00023160"/>
    </source>
</evidence>
<evidence type="ECO:0000256" key="6">
    <source>
        <dbReference type="ARBA" id="ARBA00023098"/>
    </source>
</evidence>
<feature type="domain" description="Thioesterase" evidence="11">
    <location>
        <begin position="68"/>
        <end position="293"/>
    </location>
</feature>
<gene>
    <name evidence="12" type="primary">OLAH-1</name>
    <name evidence="12" type="ORF">Y1Q_0019103</name>
</gene>
<organism evidence="12 13">
    <name type="scientific">Alligator mississippiensis</name>
    <name type="common">American alligator</name>
    <dbReference type="NCBI Taxonomy" id="8496"/>
    <lineage>
        <taxon>Eukaryota</taxon>
        <taxon>Metazoa</taxon>
        <taxon>Chordata</taxon>
        <taxon>Craniata</taxon>
        <taxon>Vertebrata</taxon>
        <taxon>Euteleostomi</taxon>
        <taxon>Archelosauria</taxon>
        <taxon>Archosauria</taxon>
        <taxon>Crocodylia</taxon>
        <taxon>Alligatoridae</taxon>
        <taxon>Alligatorinae</taxon>
        <taxon>Alligator</taxon>
    </lineage>
</organism>
<dbReference type="ESTHER" id="allmi-a0a151mq24">
    <property type="family name" value="Thioesterase"/>
</dbReference>
<evidence type="ECO:0000259" key="11">
    <source>
        <dbReference type="Pfam" id="PF00975"/>
    </source>
</evidence>
<evidence type="ECO:0000256" key="9">
    <source>
        <dbReference type="ARBA" id="ARBA00073799"/>
    </source>
</evidence>
<proteinExistence type="inferred from homology"/>
<evidence type="ECO:0000256" key="5">
    <source>
        <dbReference type="ARBA" id="ARBA00022832"/>
    </source>
</evidence>
<evidence type="ECO:0000313" key="12">
    <source>
        <dbReference type="EMBL" id="KYO26611.1"/>
    </source>
</evidence>
<dbReference type="AlphaFoldDB" id="A0A151MQ00"/>
<dbReference type="PANTHER" id="PTHR11487:SF0">
    <property type="entry name" value="S-ACYL FATTY ACID SYNTHASE THIOESTERASE, MEDIUM CHAIN"/>
    <property type="match status" value="1"/>
</dbReference>
<evidence type="ECO:0000256" key="2">
    <source>
        <dbReference type="ARBA" id="ARBA00012480"/>
    </source>
</evidence>
<dbReference type="GO" id="GO:0051792">
    <property type="term" value="P:medium-chain fatty acid biosynthetic process"/>
    <property type="evidence" value="ECO:0007669"/>
    <property type="project" value="UniProtKB-ARBA"/>
</dbReference>
<comment type="similarity">
    <text evidence="1">Belongs to the thioesterase family.</text>
</comment>
<evidence type="ECO:0000256" key="8">
    <source>
        <dbReference type="ARBA" id="ARBA00048536"/>
    </source>
</evidence>
<comment type="catalytic activity">
    <reaction evidence="8">
        <text>(9Z)-octadecenoyl-[ACP] + H2O = (9Z)-octadecenoate + holo-[ACP] + H(+)</text>
        <dbReference type="Rhea" id="RHEA:15057"/>
        <dbReference type="Rhea" id="RHEA-COMP:9685"/>
        <dbReference type="Rhea" id="RHEA-COMP:9924"/>
        <dbReference type="ChEBI" id="CHEBI:15377"/>
        <dbReference type="ChEBI" id="CHEBI:15378"/>
        <dbReference type="ChEBI" id="CHEBI:30823"/>
        <dbReference type="ChEBI" id="CHEBI:64479"/>
        <dbReference type="ChEBI" id="CHEBI:78783"/>
        <dbReference type="EC" id="3.1.2.14"/>
    </reaction>
</comment>
<evidence type="ECO:0000256" key="10">
    <source>
        <dbReference type="ARBA" id="ARBA00079653"/>
    </source>
</evidence>